<sequence>MYPDIIHFTNVETYRLDLVMGQYIMRGIRNGKSRESLVLMKTILSISYSEDFFLATISSVLRNELCR</sequence>
<accession>A0A9N9DUS0</accession>
<name>A0A9N9DUS0_9GLOM</name>
<gene>
    <name evidence="1" type="ORF">ALEPTO_LOCUS9944</name>
</gene>
<proteinExistence type="predicted"/>
<evidence type="ECO:0000313" key="1">
    <source>
        <dbReference type="EMBL" id="CAG8648802.1"/>
    </source>
</evidence>
<comment type="caution">
    <text evidence="1">The sequence shown here is derived from an EMBL/GenBank/DDBJ whole genome shotgun (WGS) entry which is preliminary data.</text>
</comment>
<keyword evidence="2" id="KW-1185">Reference proteome</keyword>
<dbReference type="EMBL" id="CAJVPS010009266">
    <property type="protein sequence ID" value="CAG8648802.1"/>
    <property type="molecule type" value="Genomic_DNA"/>
</dbReference>
<protein>
    <submittedName>
        <fullName evidence="1">1503_t:CDS:1</fullName>
    </submittedName>
</protein>
<reference evidence="1" key="1">
    <citation type="submission" date="2021-06" db="EMBL/GenBank/DDBJ databases">
        <authorList>
            <person name="Kallberg Y."/>
            <person name="Tangrot J."/>
            <person name="Rosling A."/>
        </authorList>
    </citation>
    <scope>NUCLEOTIDE SEQUENCE</scope>
    <source>
        <strain evidence="1">FL130A</strain>
    </source>
</reference>
<organism evidence="1 2">
    <name type="scientific">Ambispora leptoticha</name>
    <dbReference type="NCBI Taxonomy" id="144679"/>
    <lineage>
        <taxon>Eukaryota</taxon>
        <taxon>Fungi</taxon>
        <taxon>Fungi incertae sedis</taxon>
        <taxon>Mucoromycota</taxon>
        <taxon>Glomeromycotina</taxon>
        <taxon>Glomeromycetes</taxon>
        <taxon>Archaeosporales</taxon>
        <taxon>Ambisporaceae</taxon>
        <taxon>Ambispora</taxon>
    </lineage>
</organism>
<dbReference type="Proteomes" id="UP000789508">
    <property type="component" value="Unassembled WGS sequence"/>
</dbReference>
<dbReference type="AlphaFoldDB" id="A0A9N9DUS0"/>
<feature type="non-terminal residue" evidence="1">
    <location>
        <position position="67"/>
    </location>
</feature>
<evidence type="ECO:0000313" key="2">
    <source>
        <dbReference type="Proteomes" id="UP000789508"/>
    </source>
</evidence>